<accession>A0A160TUA5</accession>
<dbReference type="SUPFAM" id="SSF53850">
    <property type="entry name" value="Periplasmic binding protein-like II"/>
    <property type="match status" value="1"/>
</dbReference>
<organism evidence="1">
    <name type="scientific">hydrothermal vent metagenome</name>
    <dbReference type="NCBI Taxonomy" id="652676"/>
    <lineage>
        <taxon>unclassified sequences</taxon>
        <taxon>metagenomes</taxon>
        <taxon>ecological metagenomes</taxon>
    </lineage>
</organism>
<proteinExistence type="predicted"/>
<sequence length="361" mass="40827">MPDGKEDLRVYCWEGYESSVILDPFRHRYGIDVQARTLISDVEAAHEIDRQPPSERVDILNINNAWVQRFLHPRGAIRTLPSDHLDATWKNSSQFVDLKHWSRSENGKQKIGICQRFGTFNLVVNTNRISQDLAQDEGFKLAAEPDFFQRYGILLYEDFNIFHICIAADIDPFQPLNSCQETVFEATARDWFRNAALITDNHHSLNKALIDGQIDFYLSGGVYTASPARLEGHTQVRAITPSQGPINGLGGIVFIEVTCALMRPEPSPWAQPFLDYLVEPDTAIRVAFLDGTCNPVLQMENPKVLSAFSRAQLDAIQWDTLEEDVSRCAHYDIVPDLAKLLVQLRGITTRLSTAKKLRTGK</sequence>
<gene>
    <name evidence="1" type="ORF">MGWOODY_XGa1835</name>
</gene>
<evidence type="ECO:0000313" key="1">
    <source>
        <dbReference type="EMBL" id="CUS54845.1"/>
    </source>
</evidence>
<dbReference type="EMBL" id="CZRL01000106">
    <property type="protein sequence ID" value="CUS54845.1"/>
    <property type="molecule type" value="Genomic_DNA"/>
</dbReference>
<reference evidence="1" key="1">
    <citation type="submission" date="2015-10" db="EMBL/GenBank/DDBJ databases">
        <authorList>
            <person name="Gilbert D.G."/>
        </authorList>
    </citation>
    <scope>NUCLEOTIDE SEQUENCE</scope>
</reference>
<protein>
    <submittedName>
        <fullName evidence="1">ABC transporter, periplasmic spermidine putrescine-binding protein PotD (TC 3.A.1.11.1)</fullName>
    </submittedName>
</protein>
<dbReference type="AlphaFoldDB" id="A0A160TUA5"/>
<name>A0A160TUA5_9ZZZZ</name>
<dbReference type="Gene3D" id="3.40.190.10">
    <property type="entry name" value="Periplasmic binding protein-like II"/>
    <property type="match status" value="2"/>
</dbReference>